<dbReference type="CDD" id="cd06581">
    <property type="entry name" value="TM_PBP1_LivM_like"/>
    <property type="match status" value="1"/>
</dbReference>
<feature type="transmembrane region" description="Helical" evidence="6">
    <location>
        <begin position="76"/>
        <end position="94"/>
    </location>
</feature>
<keyword evidence="2" id="KW-1003">Cell membrane</keyword>
<evidence type="ECO:0000256" key="3">
    <source>
        <dbReference type="ARBA" id="ARBA00022692"/>
    </source>
</evidence>
<feature type="transmembrane region" description="Helical" evidence="6">
    <location>
        <begin position="160"/>
        <end position="178"/>
    </location>
</feature>
<feature type="transmembrane region" description="Helical" evidence="6">
    <location>
        <begin position="256"/>
        <end position="277"/>
    </location>
</feature>
<gene>
    <name evidence="7" type="primary">urtC</name>
    <name evidence="7" type="ORF">KMZ29_23965</name>
</gene>
<feature type="transmembrane region" description="Helical" evidence="6">
    <location>
        <begin position="129"/>
        <end position="153"/>
    </location>
</feature>
<dbReference type="AlphaFoldDB" id="A0A975NK40"/>
<keyword evidence="4 6" id="KW-1133">Transmembrane helix</keyword>
<dbReference type="RefSeq" id="WP_215624395.1">
    <property type="nucleotide sequence ID" value="NZ_CP076134.1"/>
</dbReference>
<dbReference type="GO" id="GO:0005886">
    <property type="term" value="C:plasma membrane"/>
    <property type="evidence" value="ECO:0007669"/>
    <property type="project" value="UniProtKB-SubCell"/>
</dbReference>
<evidence type="ECO:0000256" key="6">
    <source>
        <dbReference type="SAM" id="Phobius"/>
    </source>
</evidence>
<sequence>MMPHVLTRSLDRSATVFLAVVAAVGVLIPLSNLLLPAGSMFQVPTYLVALFGKYVCYAILALAIDLIWGYCGILSLGHGAFFALGGYAMGMYLMRQIGSRGVYGNPILPDFMVFLNYPKLPWYWHGFDMFWFAALMVILVPGLLAFCFGWLAFRSRVTGVYLSIITQAMTYALLLGFFRNDFGFGGNNGLTDFKDILGFSVQADGTRAALFLLSCLALMIAFLICRAVVTSKLGKVLIAVRDAESRTRFLGYRVESYKLFVFTLSACMAGVAGALYVPQVGIINPSEFAPGNSIEAVIWVAVGGRGTLVGAALGAVVVNYAKTFFTSGALAPYWLFMLGALFILVTLLLPKGIVGTFNAWWEPWKAQRLTANAESAAREDGVSEPNPAE</sequence>
<evidence type="ECO:0000313" key="8">
    <source>
        <dbReference type="Proteomes" id="UP000680839"/>
    </source>
</evidence>
<dbReference type="EMBL" id="CP076134">
    <property type="protein sequence ID" value="QWG15924.1"/>
    <property type="molecule type" value="Genomic_DNA"/>
</dbReference>
<dbReference type="InterPro" id="IPR043428">
    <property type="entry name" value="LivM-like"/>
</dbReference>
<evidence type="ECO:0000256" key="1">
    <source>
        <dbReference type="ARBA" id="ARBA00004651"/>
    </source>
</evidence>
<evidence type="ECO:0000256" key="5">
    <source>
        <dbReference type="ARBA" id="ARBA00023136"/>
    </source>
</evidence>
<evidence type="ECO:0000256" key="4">
    <source>
        <dbReference type="ARBA" id="ARBA00022989"/>
    </source>
</evidence>
<dbReference type="Pfam" id="PF02653">
    <property type="entry name" value="BPD_transp_2"/>
    <property type="match status" value="1"/>
</dbReference>
<protein>
    <submittedName>
        <fullName evidence="7">Urea ABC transporter permease subunit UrtC</fullName>
    </submittedName>
</protein>
<comment type="subcellular location">
    <subcellularLocation>
        <location evidence="1">Cell membrane</location>
        <topology evidence="1">Multi-pass membrane protein</topology>
    </subcellularLocation>
</comment>
<keyword evidence="5 6" id="KW-0472">Membrane</keyword>
<dbReference type="InterPro" id="IPR001851">
    <property type="entry name" value="ABC_transp_permease"/>
</dbReference>
<dbReference type="Proteomes" id="UP000680839">
    <property type="component" value="Chromosome"/>
</dbReference>
<feature type="transmembrane region" description="Helical" evidence="6">
    <location>
        <begin position="297"/>
        <end position="321"/>
    </location>
</feature>
<reference evidence="7" key="1">
    <citation type="submission" date="2021-06" db="EMBL/GenBank/DDBJ databases">
        <title>Bradyrhizobium sp. S2-20-1 Genome sequencing.</title>
        <authorList>
            <person name="Jin L."/>
        </authorList>
    </citation>
    <scope>NUCLEOTIDE SEQUENCE</scope>
    <source>
        <strain evidence="7">S2-20-1</strain>
    </source>
</reference>
<feature type="transmembrane region" description="Helical" evidence="6">
    <location>
        <begin position="208"/>
        <end position="229"/>
    </location>
</feature>
<proteinExistence type="predicted"/>
<dbReference type="PANTHER" id="PTHR30482:SF4">
    <property type="entry name" value="SLR1201 PROTEIN"/>
    <property type="match status" value="1"/>
</dbReference>
<feature type="transmembrane region" description="Helical" evidence="6">
    <location>
        <begin position="47"/>
        <end position="70"/>
    </location>
</feature>
<dbReference type="PANTHER" id="PTHR30482">
    <property type="entry name" value="HIGH-AFFINITY BRANCHED-CHAIN AMINO ACID TRANSPORT SYSTEM PERMEASE"/>
    <property type="match status" value="1"/>
</dbReference>
<dbReference type="GO" id="GO:0015658">
    <property type="term" value="F:branched-chain amino acid transmembrane transporter activity"/>
    <property type="evidence" value="ECO:0007669"/>
    <property type="project" value="InterPro"/>
</dbReference>
<organism evidence="7 8">
    <name type="scientific">Bradyrhizobium sediminis</name>
    <dbReference type="NCBI Taxonomy" id="2840469"/>
    <lineage>
        <taxon>Bacteria</taxon>
        <taxon>Pseudomonadati</taxon>
        <taxon>Pseudomonadota</taxon>
        <taxon>Alphaproteobacteria</taxon>
        <taxon>Hyphomicrobiales</taxon>
        <taxon>Nitrobacteraceae</taxon>
        <taxon>Bradyrhizobium</taxon>
    </lineage>
</organism>
<evidence type="ECO:0000313" key="7">
    <source>
        <dbReference type="EMBL" id="QWG15924.1"/>
    </source>
</evidence>
<accession>A0A975NK40</accession>
<evidence type="ECO:0000256" key="2">
    <source>
        <dbReference type="ARBA" id="ARBA00022475"/>
    </source>
</evidence>
<feature type="transmembrane region" description="Helical" evidence="6">
    <location>
        <begin position="333"/>
        <end position="354"/>
    </location>
</feature>
<dbReference type="InterPro" id="IPR017778">
    <property type="entry name" value="ABC_transptr_urea_perm_UrtC"/>
</dbReference>
<name>A0A975NK40_9BRAD</name>
<feature type="transmembrane region" description="Helical" evidence="6">
    <location>
        <begin position="12"/>
        <end position="35"/>
    </location>
</feature>
<dbReference type="NCBIfam" id="TIGR03408">
    <property type="entry name" value="urea_trans_UrtC"/>
    <property type="match status" value="1"/>
</dbReference>
<keyword evidence="3 6" id="KW-0812">Transmembrane</keyword>